<dbReference type="Proteomes" id="UP001241092">
    <property type="component" value="Chromosome"/>
</dbReference>
<evidence type="ECO:0000313" key="1">
    <source>
        <dbReference type="EMBL" id="BDY26618.1"/>
    </source>
</evidence>
<gene>
    <name evidence="1" type="ORF">hbim_00532</name>
</gene>
<sequence>MPNLRTIRGVELVRVGTWEISTGEWTVTADDLRSAVAAHAAGVLPRPRLKIGHTDPRFDGAPALGRVDNLRVADGGNTLVGDFVDVPFGVASLLPHSYPSRSVEALIDYTAPDGTVWPLVIQAVALLGGTAPGIETLADIADLYGVAASSARRVVVAATPVSGRPANHRARAVAVARARRTRSARSISTERTPS</sequence>
<reference evidence="1" key="1">
    <citation type="submission" date="2023-03" db="EMBL/GenBank/DDBJ databases">
        <title>Draft genome sequence of a Mycolicibacterium mageritense strain H4_3_1 isolated from a hybrid biological-inorganic system reactor.</title>
        <authorList>
            <person name="Feng X."/>
            <person name="Kazama D."/>
            <person name="Sato K."/>
            <person name="Kobayashi H."/>
        </authorList>
    </citation>
    <scope>NUCLEOTIDE SEQUENCE</scope>
    <source>
        <strain evidence="1">H4_3_1</strain>
    </source>
</reference>
<dbReference type="AlphaFoldDB" id="A0AAI8TQ30"/>
<name>A0AAI8TQ30_MYCME</name>
<accession>A0AAI8TQ30</accession>
<dbReference type="EMBL" id="AP027452">
    <property type="protein sequence ID" value="BDY26618.1"/>
    <property type="molecule type" value="Genomic_DNA"/>
</dbReference>
<protein>
    <submittedName>
        <fullName evidence="1">Uncharacterized protein</fullName>
    </submittedName>
</protein>
<evidence type="ECO:0000313" key="2">
    <source>
        <dbReference type="Proteomes" id="UP001241092"/>
    </source>
</evidence>
<organism evidence="1 2">
    <name type="scientific">Mycolicibacterium mageritense</name>
    <name type="common">Mycobacterium mageritense</name>
    <dbReference type="NCBI Taxonomy" id="53462"/>
    <lineage>
        <taxon>Bacteria</taxon>
        <taxon>Bacillati</taxon>
        <taxon>Actinomycetota</taxon>
        <taxon>Actinomycetes</taxon>
        <taxon>Mycobacteriales</taxon>
        <taxon>Mycobacteriaceae</taxon>
        <taxon>Mycolicibacterium</taxon>
    </lineage>
</organism>
<dbReference type="RefSeq" id="WP_286213345.1">
    <property type="nucleotide sequence ID" value="NZ_AP027452.1"/>
</dbReference>
<proteinExistence type="predicted"/>